<keyword evidence="3" id="KW-1185">Reference proteome</keyword>
<evidence type="ECO:0000313" key="3">
    <source>
        <dbReference type="Proteomes" id="UP000663828"/>
    </source>
</evidence>
<reference evidence="1" key="1">
    <citation type="submission" date="2021-02" db="EMBL/GenBank/DDBJ databases">
        <authorList>
            <person name="Nowell W R."/>
        </authorList>
    </citation>
    <scope>NUCLEOTIDE SEQUENCE</scope>
</reference>
<accession>A0A815NKJ9</accession>
<sequence length="584" mass="67800">MPITLFETLPNELLHIVYSHLTGFEIHRAFSDLNARLTGVISDYTKHFDLTQMKFQQFEECCRVLLESDRGAQIQSLCLSNRRPVVNEIALFLTKLRPLHERLPNLQCLKLFGATTTELMQYLPNTILLQKLTKLSIESKEKYTTDNTDRMFFEDLVKNLGPIQQLSLKGIRLRNISQFKWLNNTVTHLNIDIERIAELISILHIFRNLEYLSVNVVATNDTYQVQCDDVVPALQVKEFRLKSFDSISLPTFDDLVFSLNLMPNLHSFKCQLDILYTVLNEDYSTYANGDRWHIIRNQFKSITNFDCSFRYRILCNTTCQGICQSFSSFPYWTVHVYPSLPYATEIFVFTKRPHRSTVKILPTYFEQYDDRKITSLINRASAISINWTDYEREDDIPTLRLSCPNFSHIKSVLIGHPLLYFDDQLKEFLQQLFHGSSILKEIILYMSIDESAIDNILHFLYCLSQPISSVTNLSIRPGCRLDETIITIMAYYLPSLVSFTLMGIDELDDIAEVVNACVKEMKHLTYLEFHVPHPGSVEGGSLLKLRLMECEIHAWLMQNTSLGDLVTEREFYAECSEDLKIWLS</sequence>
<evidence type="ECO:0008006" key="5">
    <source>
        <dbReference type="Google" id="ProtNLM"/>
    </source>
</evidence>
<dbReference type="EMBL" id="CAJNOJ010000412">
    <property type="protein sequence ID" value="CAF1439135.1"/>
    <property type="molecule type" value="Genomic_DNA"/>
</dbReference>
<gene>
    <name evidence="1" type="ORF">EDS130_LOCUS38743</name>
    <name evidence="2" type="ORF">XAT740_LOCUS40645</name>
</gene>
<dbReference type="Proteomes" id="UP000663852">
    <property type="component" value="Unassembled WGS sequence"/>
</dbReference>
<name>A0A815NKJ9_ADIRI</name>
<evidence type="ECO:0000313" key="4">
    <source>
        <dbReference type="Proteomes" id="UP000663852"/>
    </source>
</evidence>
<evidence type="ECO:0000313" key="1">
    <source>
        <dbReference type="EMBL" id="CAF1439135.1"/>
    </source>
</evidence>
<comment type="caution">
    <text evidence="1">The sequence shown here is derived from an EMBL/GenBank/DDBJ whole genome shotgun (WGS) entry which is preliminary data.</text>
</comment>
<dbReference type="EMBL" id="CAJNOR010004646">
    <property type="protein sequence ID" value="CAF1518422.1"/>
    <property type="molecule type" value="Genomic_DNA"/>
</dbReference>
<organism evidence="1 4">
    <name type="scientific">Adineta ricciae</name>
    <name type="common">Rotifer</name>
    <dbReference type="NCBI Taxonomy" id="249248"/>
    <lineage>
        <taxon>Eukaryota</taxon>
        <taxon>Metazoa</taxon>
        <taxon>Spiralia</taxon>
        <taxon>Gnathifera</taxon>
        <taxon>Rotifera</taxon>
        <taxon>Eurotatoria</taxon>
        <taxon>Bdelloidea</taxon>
        <taxon>Adinetida</taxon>
        <taxon>Adinetidae</taxon>
        <taxon>Adineta</taxon>
    </lineage>
</organism>
<dbReference type="Proteomes" id="UP000663828">
    <property type="component" value="Unassembled WGS sequence"/>
</dbReference>
<evidence type="ECO:0000313" key="2">
    <source>
        <dbReference type="EMBL" id="CAF1518422.1"/>
    </source>
</evidence>
<dbReference type="AlphaFoldDB" id="A0A815NKJ9"/>
<proteinExistence type="predicted"/>
<protein>
    <recommendedName>
        <fullName evidence="5">F-box domain-containing protein</fullName>
    </recommendedName>
</protein>